<name>A0A517V9J9_9PLAN</name>
<evidence type="ECO:0000313" key="3">
    <source>
        <dbReference type="Proteomes" id="UP000316855"/>
    </source>
</evidence>
<dbReference type="KEGG" id="gax:Pan161_13090"/>
<evidence type="ECO:0000256" key="1">
    <source>
        <dbReference type="SAM" id="Phobius"/>
    </source>
</evidence>
<proteinExistence type="predicted"/>
<dbReference type="RefSeq" id="WP_145225108.1">
    <property type="nucleotide sequence ID" value="NZ_CP036343.1"/>
</dbReference>
<keyword evidence="1" id="KW-0472">Membrane</keyword>
<protein>
    <submittedName>
        <fullName evidence="2">Uncharacterized protein</fullName>
    </submittedName>
</protein>
<keyword evidence="1" id="KW-1133">Transmembrane helix</keyword>
<gene>
    <name evidence="2" type="ORF">Pan161_13090</name>
</gene>
<feature type="transmembrane region" description="Helical" evidence="1">
    <location>
        <begin position="39"/>
        <end position="66"/>
    </location>
</feature>
<organism evidence="2 3">
    <name type="scientific">Gimesia algae</name>
    <dbReference type="NCBI Taxonomy" id="2527971"/>
    <lineage>
        <taxon>Bacteria</taxon>
        <taxon>Pseudomonadati</taxon>
        <taxon>Planctomycetota</taxon>
        <taxon>Planctomycetia</taxon>
        <taxon>Planctomycetales</taxon>
        <taxon>Planctomycetaceae</taxon>
        <taxon>Gimesia</taxon>
    </lineage>
</organism>
<feature type="transmembrane region" description="Helical" evidence="1">
    <location>
        <begin position="7"/>
        <end position="27"/>
    </location>
</feature>
<sequence>MTLYQRIFAILISVAAVVFLCGAPGYLMRYLDEETELAIYFYGLFVILLSTSILLLVYSVCQMIVIGSEYCRTQVKLKPGEQNSDR</sequence>
<dbReference type="Proteomes" id="UP000316855">
    <property type="component" value="Chromosome"/>
</dbReference>
<reference evidence="2 3" key="1">
    <citation type="submission" date="2019-02" db="EMBL/GenBank/DDBJ databases">
        <title>Deep-cultivation of Planctomycetes and their phenomic and genomic characterization uncovers novel biology.</title>
        <authorList>
            <person name="Wiegand S."/>
            <person name="Jogler M."/>
            <person name="Boedeker C."/>
            <person name="Pinto D."/>
            <person name="Vollmers J."/>
            <person name="Rivas-Marin E."/>
            <person name="Kohn T."/>
            <person name="Peeters S.H."/>
            <person name="Heuer A."/>
            <person name="Rast P."/>
            <person name="Oberbeckmann S."/>
            <person name="Bunk B."/>
            <person name="Jeske O."/>
            <person name="Meyerdierks A."/>
            <person name="Storesund J.E."/>
            <person name="Kallscheuer N."/>
            <person name="Luecker S."/>
            <person name="Lage O.M."/>
            <person name="Pohl T."/>
            <person name="Merkel B.J."/>
            <person name="Hornburger P."/>
            <person name="Mueller R.-W."/>
            <person name="Bruemmer F."/>
            <person name="Labrenz M."/>
            <person name="Spormann A.M."/>
            <person name="Op den Camp H."/>
            <person name="Overmann J."/>
            <person name="Amann R."/>
            <person name="Jetten M.S.M."/>
            <person name="Mascher T."/>
            <person name="Medema M.H."/>
            <person name="Devos D.P."/>
            <person name="Kaster A.-K."/>
            <person name="Ovreas L."/>
            <person name="Rohde M."/>
            <person name="Galperin M.Y."/>
            <person name="Jogler C."/>
        </authorList>
    </citation>
    <scope>NUCLEOTIDE SEQUENCE [LARGE SCALE GENOMIC DNA]</scope>
    <source>
        <strain evidence="2 3">Pan161</strain>
    </source>
</reference>
<evidence type="ECO:0000313" key="2">
    <source>
        <dbReference type="EMBL" id="QDT89677.1"/>
    </source>
</evidence>
<accession>A0A517V9J9</accession>
<dbReference type="EMBL" id="CP036343">
    <property type="protein sequence ID" value="QDT89677.1"/>
    <property type="molecule type" value="Genomic_DNA"/>
</dbReference>
<dbReference type="AlphaFoldDB" id="A0A517V9J9"/>
<keyword evidence="1" id="KW-0812">Transmembrane</keyword>
<keyword evidence="3" id="KW-1185">Reference proteome</keyword>